<dbReference type="InterPro" id="IPR018060">
    <property type="entry name" value="HTH_AraC"/>
</dbReference>
<dbReference type="PANTHER" id="PTHR43130">
    <property type="entry name" value="ARAC-FAMILY TRANSCRIPTIONAL REGULATOR"/>
    <property type="match status" value="1"/>
</dbReference>
<protein>
    <submittedName>
        <fullName evidence="5">Helix-turn-helix domain-containing protein</fullName>
    </submittedName>
</protein>
<keyword evidence="6" id="KW-1185">Reference proteome</keyword>
<dbReference type="SMART" id="SM00342">
    <property type="entry name" value="HTH_ARAC"/>
    <property type="match status" value="1"/>
</dbReference>
<dbReference type="SUPFAM" id="SSF46689">
    <property type="entry name" value="Homeodomain-like"/>
    <property type="match status" value="2"/>
</dbReference>
<reference evidence="5" key="1">
    <citation type="submission" date="2022-05" db="EMBL/GenBank/DDBJ databases">
        <title>Schlegelella sp. nov., isolated from mangrove soil.</title>
        <authorList>
            <person name="Liu Y."/>
            <person name="Ge X."/>
            <person name="Liu W."/>
        </authorList>
    </citation>
    <scope>NUCLEOTIDE SEQUENCE</scope>
    <source>
        <strain evidence="5">S2-27</strain>
    </source>
</reference>
<dbReference type="InterPro" id="IPR029062">
    <property type="entry name" value="Class_I_gatase-like"/>
</dbReference>
<keyword evidence="1" id="KW-0805">Transcription regulation</keyword>
<dbReference type="PROSITE" id="PS01124">
    <property type="entry name" value="HTH_ARAC_FAMILY_2"/>
    <property type="match status" value="1"/>
</dbReference>
<organism evidence="5 6">
    <name type="scientific">Caldimonas mangrovi</name>
    <dbReference type="NCBI Taxonomy" id="2944811"/>
    <lineage>
        <taxon>Bacteria</taxon>
        <taxon>Pseudomonadati</taxon>
        <taxon>Pseudomonadota</taxon>
        <taxon>Betaproteobacteria</taxon>
        <taxon>Burkholderiales</taxon>
        <taxon>Sphaerotilaceae</taxon>
        <taxon>Caldimonas</taxon>
    </lineage>
</organism>
<accession>A0ABT0YLH5</accession>
<evidence type="ECO:0000256" key="3">
    <source>
        <dbReference type="ARBA" id="ARBA00023163"/>
    </source>
</evidence>
<dbReference type="PROSITE" id="PS00041">
    <property type="entry name" value="HTH_ARAC_FAMILY_1"/>
    <property type="match status" value="1"/>
</dbReference>
<dbReference type="Gene3D" id="3.40.50.880">
    <property type="match status" value="1"/>
</dbReference>
<evidence type="ECO:0000256" key="2">
    <source>
        <dbReference type="ARBA" id="ARBA00023125"/>
    </source>
</evidence>
<feature type="domain" description="HTH araC/xylS-type" evidence="4">
    <location>
        <begin position="242"/>
        <end position="340"/>
    </location>
</feature>
<gene>
    <name evidence="5" type="ORF">M8A51_08580</name>
</gene>
<sequence>MSRAAHPPPAARLPPLQVSILVLPETAPMAVYGLYEVLASVGRAWPQLTGEAVQVRGIEPRIVARGARPFRSLVGLPIHPQASVATAPLADVVIVCDVELPLPARPGHRWSRELRWLRSQHAAGATVCSTCSGSLVLAEAGMLDGLEAASHWSAAQVFRDRYPAVRFVANRILCDSSRDGRLVTTGGASSWHDLALYLIGRYCGPAEAVRAAKIFLIGDRRQGQLPFAAMARPRQHEDAVIAECQAWIADHYPQPNPVTRMVQRSGLPERTFKRRFTQATGYAPVEYVQTLRIEEAKQLLESTGDAVEAIAAVVGYEDPAFFRRLFKRLAGVTPAQYRLRFQSIRTLHAPATSPP</sequence>
<dbReference type="PANTHER" id="PTHR43130:SF11">
    <property type="entry name" value="TRANSCRIPTIONAL REGULATORY PROTEIN"/>
    <property type="match status" value="1"/>
</dbReference>
<keyword evidence="3" id="KW-0804">Transcription</keyword>
<dbReference type="InterPro" id="IPR002818">
    <property type="entry name" value="DJ-1/PfpI"/>
</dbReference>
<dbReference type="InterPro" id="IPR009057">
    <property type="entry name" value="Homeodomain-like_sf"/>
</dbReference>
<dbReference type="InterPro" id="IPR018062">
    <property type="entry name" value="HTH_AraC-typ_CS"/>
</dbReference>
<dbReference type="RefSeq" id="WP_251777787.1">
    <property type="nucleotide sequence ID" value="NZ_JAMKFE010000004.1"/>
</dbReference>
<dbReference type="EMBL" id="JAMKFE010000004">
    <property type="protein sequence ID" value="MCM5679586.1"/>
    <property type="molecule type" value="Genomic_DNA"/>
</dbReference>
<evidence type="ECO:0000256" key="1">
    <source>
        <dbReference type="ARBA" id="ARBA00023015"/>
    </source>
</evidence>
<dbReference type="InterPro" id="IPR020449">
    <property type="entry name" value="Tscrpt_reg_AraC-type_HTH"/>
</dbReference>
<dbReference type="Pfam" id="PF12833">
    <property type="entry name" value="HTH_18"/>
    <property type="match status" value="1"/>
</dbReference>
<dbReference type="InterPro" id="IPR052158">
    <property type="entry name" value="INH-QAR"/>
</dbReference>
<proteinExistence type="predicted"/>
<dbReference type="CDD" id="cd03138">
    <property type="entry name" value="GATase1_AraC_2"/>
    <property type="match status" value="1"/>
</dbReference>
<dbReference type="Gene3D" id="1.10.10.60">
    <property type="entry name" value="Homeodomain-like"/>
    <property type="match status" value="1"/>
</dbReference>
<dbReference type="Proteomes" id="UP001165541">
    <property type="component" value="Unassembled WGS sequence"/>
</dbReference>
<comment type="caution">
    <text evidence="5">The sequence shown here is derived from an EMBL/GenBank/DDBJ whole genome shotgun (WGS) entry which is preliminary data.</text>
</comment>
<dbReference type="PRINTS" id="PR00032">
    <property type="entry name" value="HTHARAC"/>
</dbReference>
<name>A0ABT0YLH5_9BURK</name>
<evidence type="ECO:0000313" key="6">
    <source>
        <dbReference type="Proteomes" id="UP001165541"/>
    </source>
</evidence>
<keyword evidence="2" id="KW-0238">DNA-binding</keyword>
<evidence type="ECO:0000259" key="4">
    <source>
        <dbReference type="PROSITE" id="PS01124"/>
    </source>
</evidence>
<dbReference type="SUPFAM" id="SSF52317">
    <property type="entry name" value="Class I glutamine amidotransferase-like"/>
    <property type="match status" value="1"/>
</dbReference>
<evidence type="ECO:0000313" key="5">
    <source>
        <dbReference type="EMBL" id="MCM5679586.1"/>
    </source>
</evidence>
<dbReference type="Pfam" id="PF01965">
    <property type="entry name" value="DJ-1_PfpI"/>
    <property type="match status" value="1"/>
</dbReference>